<dbReference type="HOGENOM" id="CLU_008828_1_0_1"/>
<sequence length="859" mass="94040">MNILESQVTDLNYLAESPMEVPGFDNINGQQSSESPADTGAQSGNKRKSMSGEGESTTNGNSKDREGAPHTRAKRNRYISIACNECKRRKIKCNGNTPCQRCGNLNLDCQYAPNCCTNGFKESEEFRQMNSQLAALHGQVENLYANLNAMRAGGDGGGGGDGSTPFGQSSERSLSISQHSGPQANSPRYEPISRHPSFRGPTSSAFGLDVAKNTLHNMGYQEMTDQGIFSQDPTPVASPPSIRPRVLPSISTNGIRAPDPLRSVSREEMVRLCRVYEEEMGLMYPVLDIEKLIHHGITLFDSIDAAVRSGLASSNINQGIDNINCCMLKTVMAISMIMEGSGQSDMAFRLFESVKESADHALHNEIVEVRTLPFLVLVLLSSNRDPHRAYGGEKVDPFNFTFSGLREKNLWMEKKAAAKMWSRVISEEPQNKPQSVAVPSIRAIYHFHCDKEALAWRIIGQVARMSIELGLHRRDSLFKVVVDEPERIAVTKLFWSIYVLDRRWSFGTGMPFALQDTDIDPTLPKPDNTVPYLHVMIAYSTIGSRVWRSICSFTSTSTSTTTIDAAELNYLNYQIVEWQKAIPPQLQLPNGSVPPTTSRAVHRLQILLYLRANQMRILIYRPVLHSASSIQEDPSHATTVVELAKDTIRVLTHLNQTSDIYRVQQVCFNYFLISALAVIFLASCHAPVTFSSFCRDEFYMALDLVKGFSNKSFVSKRLWRTIKGLKEVAPKLGLSPTPNDHLNNTLGADDAHSSAALAMAGLAGHEITGLGGGFDTNGHGGVHGMGIGTDSSQMTGNQMSYEMTNLFEAALGMGSGHGGYGVGNGIDGTPGVGGDGVGVGSVAVFGEGDELFRQCRDLF</sequence>
<evidence type="ECO:0000256" key="5">
    <source>
        <dbReference type="SAM" id="MobiDB-lite"/>
    </source>
</evidence>
<protein>
    <submittedName>
        <fullName evidence="7">Putative Fungal specific transcription factor</fullName>
    </submittedName>
</protein>
<dbReference type="Proteomes" id="UP000019487">
    <property type="component" value="Unassembled WGS sequence"/>
</dbReference>
<feature type="compositionally biased region" description="Polar residues" evidence="5">
    <location>
        <begin position="27"/>
        <end position="44"/>
    </location>
</feature>
<dbReference type="SUPFAM" id="SSF57701">
    <property type="entry name" value="Zn2/Cys6 DNA-binding domain"/>
    <property type="match status" value="1"/>
</dbReference>
<evidence type="ECO:0000259" key="6">
    <source>
        <dbReference type="PROSITE" id="PS50048"/>
    </source>
</evidence>
<dbReference type="InterPro" id="IPR001138">
    <property type="entry name" value="Zn2Cys6_DnaBD"/>
</dbReference>
<evidence type="ECO:0000256" key="4">
    <source>
        <dbReference type="ARBA" id="ARBA00023242"/>
    </source>
</evidence>
<accession>W9CB60</accession>
<organism evidence="7 8">
    <name type="scientific">Sclerotinia borealis (strain F-4128)</name>
    <dbReference type="NCBI Taxonomy" id="1432307"/>
    <lineage>
        <taxon>Eukaryota</taxon>
        <taxon>Fungi</taxon>
        <taxon>Dikarya</taxon>
        <taxon>Ascomycota</taxon>
        <taxon>Pezizomycotina</taxon>
        <taxon>Leotiomycetes</taxon>
        <taxon>Helotiales</taxon>
        <taxon>Sclerotiniaceae</taxon>
        <taxon>Sclerotinia</taxon>
    </lineage>
</organism>
<keyword evidence="3" id="KW-0804">Transcription</keyword>
<dbReference type="GO" id="GO:0000981">
    <property type="term" value="F:DNA-binding transcription factor activity, RNA polymerase II-specific"/>
    <property type="evidence" value="ECO:0007669"/>
    <property type="project" value="InterPro"/>
</dbReference>
<dbReference type="CDD" id="cd12148">
    <property type="entry name" value="fungal_TF_MHR"/>
    <property type="match status" value="1"/>
</dbReference>
<feature type="region of interest" description="Disordered" evidence="5">
    <location>
        <begin position="234"/>
        <end position="254"/>
    </location>
</feature>
<feature type="compositionally biased region" description="Polar residues" evidence="5">
    <location>
        <begin position="165"/>
        <end position="186"/>
    </location>
</feature>
<feature type="domain" description="Zn(2)-C6 fungal-type" evidence="6">
    <location>
        <begin position="82"/>
        <end position="111"/>
    </location>
</feature>
<dbReference type="InterPro" id="IPR007219">
    <property type="entry name" value="XnlR_reg_dom"/>
</dbReference>
<dbReference type="CDD" id="cd00067">
    <property type="entry name" value="GAL4"/>
    <property type="match status" value="1"/>
</dbReference>
<dbReference type="EMBL" id="AYSA01000275">
    <property type="protein sequence ID" value="ESZ93982.1"/>
    <property type="molecule type" value="Genomic_DNA"/>
</dbReference>
<keyword evidence="8" id="KW-1185">Reference proteome</keyword>
<dbReference type="InterPro" id="IPR036864">
    <property type="entry name" value="Zn2-C6_fun-type_DNA-bd_sf"/>
</dbReference>
<dbReference type="Pfam" id="PF00172">
    <property type="entry name" value="Zn_clus"/>
    <property type="match status" value="1"/>
</dbReference>
<dbReference type="GO" id="GO:0005634">
    <property type="term" value="C:nucleus"/>
    <property type="evidence" value="ECO:0007669"/>
    <property type="project" value="TreeGrafter"/>
</dbReference>
<reference evidence="7 8" key="1">
    <citation type="journal article" date="2014" name="Genome Announc.">
        <title>Draft genome sequence of Sclerotinia borealis, a psychrophilic plant pathogenic fungus.</title>
        <authorList>
            <person name="Mardanov A.V."/>
            <person name="Beletsky A.V."/>
            <person name="Kadnikov V.V."/>
            <person name="Ignatov A.N."/>
            <person name="Ravin N.V."/>
        </authorList>
    </citation>
    <scope>NUCLEOTIDE SEQUENCE [LARGE SCALE GENOMIC DNA]</scope>
    <source>
        <strain evidence="8">F-4157</strain>
    </source>
</reference>
<dbReference type="GO" id="GO:0008270">
    <property type="term" value="F:zinc ion binding"/>
    <property type="evidence" value="ECO:0007669"/>
    <property type="project" value="InterPro"/>
</dbReference>
<feature type="region of interest" description="Disordered" evidence="5">
    <location>
        <begin position="15"/>
        <end position="73"/>
    </location>
</feature>
<dbReference type="PROSITE" id="PS50048">
    <property type="entry name" value="ZN2_CY6_FUNGAL_2"/>
    <property type="match status" value="1"/>
</dbReference>
<evidence type="ECO:0000256" key="3">
    <source>
        <dbReference type="ARBA" id="ARBA00023163"/>
    </source>
</evidence>
<proteinExistence type="predicted"/>
<keyword evidence="4" id="KW-0539">Nucleus</keyword>
<keyword evidence="1" id="KW-0479">Metal-binding</keyword>
<name>W9CB60_SCLBF</name>
<dbReference type="AlphaFoldDB" id="W9CB60"/>
<comment type="caution">
    <text evidence="7">The sequence shown here is derived from an EMBL/GenBank/DDBJ whole genome shotgun (WGS) entry which is preliminary data.</text>
</comment>
<evidence type="ECO:0000313" key="8">
    <source>
        <dbReference type="Proteomes" id="UP000019487"/>
    </source>
</evidence>
<dbReference type="GO" id="GO:0000435">
    <property type="term" value="P:positive regulation of transcription from RNA polymerase II promoter by galactose"/>
    <property type="evidence" value="ECO:0007669"/>
    <property type="project" value="TreeGrafter"/>
</dbReference>
<dbReference type="PANTHER" id="PTHR47424:SF5">
    <property type="entry name" value="ZN(II)2CYS6 TRANSCRIPTION FACTOR (EUROFUNG)"/>
    <property type="match status" value="1"/>
</dbReference>
<dbReference type="Gene3D" id="4.10.240.10">
    <property type="entry name" value="Zn(2)-C6 fungal-type DNA-binding domain"/>
    <property type="match status" value="1"/>
</dbReference>
<dbReference type="STRING" id="1432307.W9CB60"/>
<dbReference type="PROSITE" id="PS00463">
    <property type="entry name" value="ZN2_CY6_FUNGAL_1"/>
    <property type="match status" value="1"/>
</dbReference>
<gene>
    <name evidence="7" type="ORF">SBOR_5623</name>
</gene>
<dbReference type="Pfam" id="PF04082">
    <property type="entry name" value="Fungal_trans"/>
    <property type="match status" value="1"/>
</dbReference>
<dbReference type="OrthoDB" id="3971593at2759"/>
<dbReference type="SMART" id="SM00066">
    <property type="entry name" value="GAL4"/>
    <property type="match status" value="1"/>
</dbReference>
<dbReference type="PANTHER" id="PTHR47424">
    <property type="entry name" value="REGULATORY PROTEIN GAL4"/>
    <property type="match status" value="1"/>
</dbReference>
<dbReference type="SMART" id="SM00906">
    <property type="entry name" value="Fungal_trans"/>
    <property type="match status" value="1"/>
</dbReference>
<dbReference type="GO" id="GO:0006351">
    <property type="term" value="P:DNA-templated transcription"/>
    <property type="evidence" value="ECO:0007669"/>
    <property type="project" value="InterPro"/>
</dbReference>
<evidence type="ECO:0000256" key="2">
    <source>
        <dbReference type="ARBA" id="ARBA00023015"/>
    </source>
</evidence>
<evidence type="ECO:0000313" key="7">
    <source>
        <dbReference type="EMBL" id="ESZ93982.1"/>
    </source>
</evidence>
<dbReference type="GO" id="GO:0000978">
    <property type="term" value="F:RNA polymerase II cis-regulatory region sequence-specific DNA binding"/>
    <property type="evidence" value="ECO:0007669"/>
    <property type="project" value="TreeGrafter"/>
</dbReference>
<keyword evidence="2" id="KW-0805">Transcription regulation</keyword>
<evidence type="ECO:0000256" key="1">
    <source>
        <dbReference type="ARBA" id="ARBA00022723"/>
    </source>
</evidence>
<feature type="region of interest" description="Disordered" evidence="5">
    <location>
        <begin position="154"/>
        <end position="204"/>
    </location>
</feature>
<dbReference type="InterPro" id="IPR051127">
    <property type="entry name" value="Fungal_SecMet_Regulators"/>
</dbReference>